<dbReference type="AlphaFoldDB" id="A0A1A7Z9C8"/>
<proteinExistence type="predicted"/>
<reference evidence="1" key="2">
    <citation type="submission" date="2016-06" db="EMBL/GenBank/DDBJ databases">
        <title>The genome of a short-lived fish provides insights into sex chromosome evolution and the genetic control of aging.</title>
        <authorList>
            <person name="Reichwald K."/>
            <person name="Felder M."/>
            <person name="Petzold A."/>
            <person name="Koch P."/>
            <person name="Groth M."/>
            <person name="Platzer M."/>
        </authorList>
    </citation>
    <scope>NUCLEOTIDE SEQUENCE</scope>
    <source>
        <tissue evidence="1">Brain</tissue>
    </source>
</reference>
<accession>A0A1A7Z9C8</accession>
<dbReference type="EMBL" id="HADY01000618">
    <property type="protein sequence ID" value="SBP39103.1"/>
    <property type="molecule type" value="Transcribed_RNA"/>
</dbReference>
<name>A0A1A7Z9C8_NOTFU</name>
<gene>
    <name evidence="1" type="primary">FGF4</name>
</gene>
<reference evidence="1" key="1">
    <citation type="submission" date="2016-05" db="EMBL/GenBank/DDBJ databases">
        <authorList>
            <person name="Lavstsen T."/>
            <person name="Jespersen J.S."/>
        </authorList>
    </citation>
    <scope>NUCLEOTIDE SEQUENCE</scope>
    <source>
        <tissue evidence="1">Brain</tissue>
    </source>
</reference>
<sequence length="136" mass="13700">FDGICRVAPNGCLVGSRFLGSVGSPTGLVALGSQATVFQAQPAQGLVAVGGPGGLPLLSPRALVADYPQRNPLRLLGGELGLSTWGSCALGTLGSLGLGTSSSSARLWGQVCGPSCSLLNTLIDKPCIRMHVSSPR</sequence>
<feature type="non-terminal residue" evidence="1">
    <location>
        <position position="1"/>
    </location>
</feature>
<protein>
    <submittedName>
        <fullName evidence="1">Fibroblast growth factor 4</fullName>
    </submittedName>
</protein>
<feature type="non-terminal residue" evidence="1">
    <location>
        <position position="136"/>
    </location>
</feature>
<evidence type="ECO:0000313" key="1">
    <source>
        <dbReference type="EMBL" id="SBP39103.1"/>
    </source>
</evidence>
<organism evidence="1">
    <name type="scientific">Nothobranchius furzeri</name>
    <name type="common">Turquoise killifish</name>
    <dbReference type="NCBI Taxonomy" id="105023"/>
    <lineage>
        <taxon>Eukaryota</taxon>
        <taxon>Metazoa</taxon>
        <taxon>Chordata</taxon>
        <taxon>Craniata</taxon>
        <taxon>Vertebrata</taxon>
        <taxon>Euteleostomi</taxon>
        <taxon>Actinopterygii</taxon>
        <taxon>Neopterygii</taxon>
        <taxon>Teleostei</taxon>
        <taxon>Neoteleostei</taxon>
        <taxon>Acanthomorphata</taxon>
        <taxon>Ovalentaria</taxon>
        <taxon>Atherinomorphae</taxon>
        <taxon>Cyprinodontiformes</taxon>
        <taxon>Nothobranchiidae</taxon>
        <taxon>Nothobranchius</taxon>
    </lineage>
</organism>